<dbReference type="Gene3D" id="1.10.287.130">
    <property type="match status" value="1"/>
</dbReference>
<protein>
    <recommendedName>
        <fullName evidence="3">histidine kinase</fullName>
        <ecNumber evidence="3">2.7.13.3</ecNumber>
    </recommendedName>
</protein>
<comment type="subcellular location">
    <subcellularLocation>
        <location evidence="2">Cell membrane</location>
    </subcellularLocation>
</comment>
<keyword evidence="7 13" id="KW-0418">Kinase</keyword>
<dbReference type="PRINTS" id="PR00344">
    <property type="entry name" value="BCTRLSENSOR"/>
</dbReference>
<dbReference type="Proteomes" id="UP000199360">
    <property type="component" value="Unassembled WGS sequence"/>
</dbReference>
<keyword evidence="14" id="KW-1185">Reference proteome</keyword>
<dbReference type="Gene3D" id="3.30.565.10">
    <property type="entry name" value="Histidine kinase-like ATPase, C-terminal domain"/>
    <property type="match status" value="1"/>
</dbReference>
<dbReference type="Pfam" id="PF02518">
    <property type="entry name" value="HATPase_c"/>
    <property type="match status" value="1"/>
</dbReference>
<dbReference type="STRING" id="745366.GA0070213_101477"/>
<feature type="domain" description="Histidine kinase" evidence="11">
    <location>
        <begin position="249"/>
        <end position="455"/>
    </location>
</feature>
<dbReference type="InterPro" id="IPR036890">
    <property type="entry name" value="HATPase_C_sf"/>
</dbReference>
<dbReference type="InterPro" id="IPR003660">
    <property type="entry name" value="HAMP_dom"/>
</dbReference>
<proteinExistence type="predicted"/>
<dbReference type="InterPro" id="IPR003661">
    <property type="entry name" value="HisK_dim/P_dom"/>
</dbReference>
<evidence type="ECO:0000256" key="10">
    <source>
        <dbReference type="SAM" id="Phobius"/>
    </source>
</evidence>
<accession>A0A1C5GRY7</accession>
<evidence type="ECO:0000256" key="8">
    <source>
        <dbReference type="ARBA" id="ARBA00022989"/>
    </source>
</evidence>
<dbReference type="Pfam" id="PF00672">
    <property type="entry name" value="HAMP"/>
    <property type="match status" value="1"/>
</dbReference>
<dbReference type="SUPFAM" id="SSF158472">
    <property type="entry name" value="HAMP domain-like"/>
    <property type="match status" value="1"/>
</dbReference>
<dbReference type="InterPro" id="IPR005467">
    <property type="entry name" value="His_kinase_dom"/>
</dbReference>
<dbReference type="SMART" id="SM00388">
    <property type="entry name" value="HisKA"/>
    <property type="match status" value="1"/>
</dbReference>
<dbReference type="GO" id="GO:0000155">
    <property type="term" value="F:phosphorelay sensor kinase activity"/>
    <property type="evidence" value="ECO:0007669"/>
    <property type="project" value="InterPro"/>
</dbReference>
<dbReference type="InterPro" id="IPR036097">
    <property type="entry name" value="HisK_dim/P_sf"/>
</dbReference>
<dbReference type="OrthoDB" id="9786919at2"/>
<dbReference type="InterPro" id="IPR004358">
    <property type="entry name" value="Sig_transdc_His_kin-like_C"/>
</dbReference>
<dbReference type="Gene3D" id="6.10.340.10">
    <property type="match status" value="1"/>
</dbReference>
<dbReference type="CDD" id="cd00082">
    <property type="entry name" value="HisKA"/>
    <property type="match status" value="1"/>
</dbReference>
<evidence type="ECO:0000256" key="3">
    <source>
        <dbReference type="ARBA" id="ARBA00012438"/>
    </source>
</evidence>
<dbReference type="PANTHER" id="PTHR43711:SF1">
    <property type="entry name" value="HISTIDINE KINASE 1"/>
    <property type="match status" value="1"/>
</dbReference>
<dbReference type="InterPro" id="IPR003594">
    <property type="entry name" value="HATPase_dom"/>
</dbReference>
<dbReference type="InterPro" id="IPR050736">
    <property type="entry name" value="Sensor_HK_Regulatory"/>
</dbReference>
<organism evidence="13 14">
    <name type="scientific">Micromonospora humi</name>
    <dbReference type="NCBI Taxonomy" id="745366"/>
    <lineage>
        <taxon>Bacteria</taxon>
        <taxon>Bacillati</taxon>
        <taxon>Actinomycetota</taxon>
        <taxon>Actinomycetes</taxon>
        <taxon>Micromonosporales</taxon>
        <taxon>Micromonosporaceae</taxon>
        <taxon>Micromonospora</taxon>
    </lineage>
</organism>
<dbReference type="SMART" id="SM00387">
    <property type="entry name" value="HATPase_c"/>
    <property type="match status" value="1"/>
</dbReference>
<dbReference type="AlphaFoldDB" id="A0A1C5GRY7"/>
<dbReference type="PROSITE" id="PS50109">
    <property type="entry name" value="HIS_KIN"/>
    <property type="match status" value="1"/>
</dbReference>
<dbReference type="PANTHER" id="PTHR43711">
    <property type="entry name" value="TWO-COMPONENT HISTIDINE KINASE"/>
    <property type="match status" value="1"/>
</dbReference>
<evidence type="ECO:0000256" key="1">
    <source>
        <dbReference type="ARBA" id="ARBA00000085"/>
    </source>
</evidence>
<evidence type="ECO:0000256" key="9">
    <source>
        <dbReference type="ARBA" id="ARBA00023012"/>
    </source>
</evidence>
<gene>
    <name evidence="13" type="ORF">GA0070213_101477</name>
</gene>
<keyword evidence="5" id="KW-0808">Transferase</keyword>
<dbReference type="EMBL" id="FMDM01000001">
    <property type="protein sequence ID" value="SCG36534.1"/>
    <property type="molecule type" value="Genomic_DNA"/>
</dbReference>
<dbReference type="SUPFAM" id="SSF55874">
    <property type="entry name" value="ATPase domain of HSP90 chaperone/DNA topoisomerase II/histidine kinase"/>
    <property type="match status" value="1"/>
</dbReference>
<evidence type="ECO:0000256" key="4">
    <source>
        <dbReference type="ARBA" id="ARBA00022553"/>
    </source>
</evidence>
<name>A0A1C5GRY7_9ACTN</name>
<evidence type="ECO:0000313" key="13">
    <source>
        <dbReference type="EMBL" id="SCG36534.1"/>
    </source>
</evidence>
<feature type="transmembrane region" description="Helical" evidence="10">
    <location>
        <begin position="163"/>
        <end position="181"/>
    </location>
</feature>
<dbReference type="SUPFAM" id="SSF47384">
    <property type="entry name" value="Homodimeric domain of signal transducing histidine kinase"/>
    <property type="match status" value="1"/>
</dbReference>
<dbReference type="PROSITE" id="PS50885">
    <property type="entry name" value="HAMP"/>
    <property type="match status" value="1"/>
</dbReference>
<dbReference type="RefSeq" id="WP_091056244.1">
    <property type="nucleotide sequence ID" value="NZ_FMDM01000001.1"/>
</dbReference>
<evidence type="ECO:0000313" key="14">
    <source>
        <dbReference type="Proteomes" id="UP000199360"/>
    </source>
</evidence>
<feature type="domain" description="HAMP" evidence="12">
    <location>
        <begin position="182"/>
        <end position="234"/>
    </location>
</feature>
<keyword evidence="10" id="KW-0472">Membrane</keyword>
<comment type="catalytic activity">
    <reaction evidence="1">
        <text>ATP + protein L-histidine = ADP + protein N-phospho-L-histidine.</text>
        <dbReference type="EC" id="2.7.13.3"/>
    </reaction>
</comment>
<keyword evidence="9" id="KW-0902">Two-component regulatory system</keyword>
<evidence type="ECO:0000259" key="12">
    <source>
        <dbReference type="PROSITE" id="PS50885"/>
    </source>
</evidence>
<keyword evidence="8 10" id="KW-1133">Transmembrane helix</keyword>
<dbReference type="CDD" id="cd00075">
    <property type="entry name" value="HATPase"/>
    <property type="match status" value="1"/>
</dbReference>
<dbReference type="SMART" id="SM00304">
    <property type="entry name" value="HAMP"/>
    <property type="match status" value="1"/>
</dbReference>
<evidence type="ECO:0000256" key="7">
    <source>
        <dbReference type="ARBA" id="ARBA00022777"/>
    </source>
</evidence>
<reference evidence="14" key="1">
    <citation type="submission" date="2016-06" db="EMBL/GenBank/DDBJ databases">
        <authorList>
            <person name="Varghese N."/>
            <person name="Submissions Spin"/>
        </authorList>
    </citation>
    <scope>NUCLEOTIDE SEQUENCE [LARGE SCALE GENOMIC DNA]</scope>
    <source>
        <strain evidence="14">DSM 45647</strain>
    </source>
</reference>
<dbReference type="CDD" id="cd06225">
    <property type="entry name" value="HAMP"/>
    <property type="match status" value="1"/>
</dbReference>
<keyword evidence="4" id="KW-0597">Phosphoprotein</keyword>
<keyword evidence="6 10" id="KW-0812">Transmembrane</keyword>
<evidence type="ECO:0000256" key="2">
    <source>
        <dbReference type="ARBA" id="ARBA00004236"/>
    </source>
</evidence>
<evidence type="ECO:0000256" key="6">
    <source>
        <dbReference type="ARBA" id="ARBA00022692"/>
    </source>
</evidence>
<evidence type="ECO:0000259" key="11">
    <source>
        <dbReference type="PROSITE" id="PS50109"/>
    </source>
</evidence>
<evidence type="ECO:0000256" key="5">
    <source>
        <dbReference type="ARBA" id="ARBA00022679"/>
    </source>
</evidence>
<dbReference type="Pfam" id="PF00512">
    <property type="entry name" value="HisKA"/>
    <property type="match status" value="1"/>
</dbReference>
<dbReference type="GO" id="GO:0005886">
    <property type="term" value="C:plasma membrane"/>
    <property type="evidence" value="ECO:0007669"/>
    <property type="project" value="UniProtKB-SubCell"/>
</dbReference>
<dbReference type="EC" id="2.7.13.3" evidence="3"/>
<sequence length="459" mass="48693">MAAGTVAPGRLRRRLVVAFVLVAGLSAGTLAGGSYLMLRQARFDGSLQRAAADARYQLVVAAQFLPLTETRRADLLASFEESGRHVLLVTDRTRASNPRYAPTPGADLRATVAAGQLGFQRTPGRPHLLVVGGRIPGSTAELYVVTVEDDLVDALDQLRTASVLGWVAVVLVAAAVGHALARRTLEPVGRASRAARAVAEGLLRTRLPVRGRDEFSDWAVAFNEMAEALEVKIEALSRAQARERRFTADVAHELRTPVTALVAAASLLADEMDALPAGAVPAAELLVADVVRLRRLVEDLLEISRLDAGRESLAVRPVDVAALLRRITAADPGARVGVAVDVPPVVTDPRRLERILTNLVGNGITHGGGRLGVEVRRAGAELVVEVADHGPGIPAEHLAHIFERFYKVDPARTGPGSGLGLAIARENARLLGGRLDVTSEVGHGTRFRLTLPIDATGDT</sequence>